<keyword evidence="2 4" id="KW-0863">Zinc-finger</keyword>
<dbReference type="EMBL" id="BGPR01000377">
    <property type="protein sequence ID" value="GBM16656.1"/>
    <property type="molecule type" value="Genomic_DNA"/>
</dbReference>
<dbReference type="OrthoDB" id="6499288at2759"/>
<dbReference type="PROSITE" id="PS50145">
    <property type="entry name" value="ZF_TRAF"/>
    <property type="match status" value="1"/>
</dbReference>
<feature type="domain" description="TRAF-type" evidence="5">
    <location>
        <begin position="51"/>
        <end position="104"/>
    </location>
</feature>
<sequence>MFRYNLLSVHHLKRQSRSLCKRTESKSESIELNNFKSSANKRHSEYLKTQSHLESCGYVPVSCPCSCGLQVTKKELAQHLTTTCDRRLVSCPFCQEDVVFKDMEEHNELCGKRPVVCPHCKAEVKREQVSSVQSKNEIHFESSVQ</sequence>
<protein>
    <recommendedName>
        <fullName evidence="5">TRAF-type domain-containing protein</fullName>
    </recommendedName>
</protein>
<keyword evidence="7" id="KW-1185">Reference proteome</keyword>
<reference evidence="6 7" key="1">
    <citation type="journal article" date="2019" name="Sci. Rep.">
        <title>Orb-weaving spider Araneus ventricosus genome elucidates the spidroin gene catalogue.</title>
        <authorList>
            <person name="Kono N."/>
            <person name="Nakamura H."/>
            <person name="Ohtoshi R."/>
            <person name="Moran D.A.P."/>
            <person name="Shinohara A."/>
            <person name="Yoshida Y."/>
            <person name="Fujiwara M."/>
            <person name="Mori M."/>
            <person name="Tomita M."/>
            <person name="Arakawa K."/>
        </authorList>
    </citation>
    <scope>NUCLEOTIDE SEQUENCE [LARGE SCALE GENOMIC DNA]</scope>
</reference>
<keyword evidence="1 4" id="KW-0479">Metal-binding</keyword>
<evidence type="ECO:0000256" key="2">
    <source>
        <dbReference type="ARBA" id="ARBA00022771"/>
    </source>
</evidence>
<dbReference type="InterPro" id="IPR001293">
    <property type="entry name" value="Znf_TRAF"/>
</dbReference>
<feature type="zinc finger region" description="TRAF-type" evidence="4">
    <location>
        <begin position="51"/>
        <end position="104"/>
    </location>
</feature>
<accession>A0A4Y2DKY4</accession>
<proteinExistence type="predicted"/>
<evidence type="ECO:0000313" key="7">
    <source>
        <dbReference type="Proteomes" id="UP000499080"/>
    </source>
</evidence>
<evidence type="ECO:0000256" key="1">
    <source>
        <dbReference type="ARBA" id="ARBA00022723"/>
    </source>
</evidence>
<evidence type="ECO:0000256" key="4">
    <source>
        <dbReference type="PROSITE-ProRule" id="PRU00207"/>
    </source>
</evidence>
<dbReference type="GO" id="GO:0008270">
    <property type="term" value="F:zinc ion binding"/>
    <property type="evidence" value="ECO:0007669"/>
    <property type="project" value="UniProtKB-KW"/>
</dbReference>
<name>A0A4Y2DKY4_ARAVE</name>
<dbReference type="PANTHER" id="PTHR10131">
    <property type="entry name" value="TNF RECEPTOR ASSOCIATED FACTOR"/>
    <property type="match status" value="1"/>
</dbReference>
<evidence type="ECO:0000313" key="6">
    <source>
        <dbReference type="EMBL" id="GBM16656.1"/>
    </source>
</evidence>
<organism evidence="6 7">
    <name type="scientific">Araneus ventricosus</name>
    <name type="common">Orbweaver spider</name>
    <name type="synonym">Epeira ventricosa</name>
    <dbReference type="NCBI Taxonomy" id="182803"/>
    <lineage>
        <taxon>Eukaryota</taxon>
        <taxon>Metazoa</taxon>
        <taxon>Ecdysozoa</taxon>
        <taxon>Arthropoda</taxon>
        <taxon>Chelicerata</taxon>
        <taxon>Arachnida</taxon>
        <taxon>Araneae</taxon>
        <taxon>Araneomorphae</taxon>
        <taxon>Entelegynae</taxon>
        <taxon>Araneoidea</taxon>
        <taxon>Araneidae</taxon>
        <taxon>Araneus</taxon>
    </lineage>
</organism>
<dbReference type="Gene3D" id="3.30.40.10">
    <property type="entry name" value="Zinc/RING finger domain, C3HC4 (zinc finger)"/>
    <property type="match status" value="2"/>
</dbReference>
<dbReference type="PANTHER" id="PTHR10131:SF94">
    <property type="entry name" value="TNF RECEPTOR-ASSOCIATED FACTOR 4"/>
    <property type="match status" value="1"/>
</dbReference>
<dbReference type="AlphaFoldDB" id="A0A4Y2DKY4"/>
<evidence type="ECO:0000256" key="3">
    <source>
        <dbReference type="ARBA" id="ARBA00022833"/>
    </source>
</evidence>
<keyword evidence="3 4" id="KW-0862">Zinc</keyword>
<dbReference type="InterPro" id="IPR013083">
    <property type="entry name" value="Znf_RING/FYVE/PHD"/>
</dbReference>
<evidence type="ECO:0000259" key="5">
    <source>
        <dbReference type="PROSITE" id="PS50145"/>
    </source>
</evidence>
<dbReference type="SUPFAM" id="SSF49599">
    <property type="entry name" value="TRAF domain-like"/>
    <property type="match status" value="2"/>
</dbReference>
<gene>
    <name evidence="6" type="ORF">AVEN_88983_1</name>
</gene>
<comment type="caution">
    <text evidence="6">The sequence shown here is derived from an EMBL/GenBank/DDBJ whole genome shotgun (WGS) entry which is preliminary data.</text>
</comment>
<dbReference type="Pfam" id="PF02176">
    <property type="entry name" value="zf-TRAF"/>
    <property type="match status" value="1"/>
</dbReference>
<dbReference type="Proteomes" id="UP000499080">
    <property type="component" value="Unassembled WGS sequence"/>
</dbReference>